<keyword evidence="3" id="KW-0804">Transcription</keyword>
<dbReference type="InterPro" id="IPR050807">
    <property type="entry name" value="TransReg_Diox_bact_type"/>
</dbReference>
<dbReference type="PROSITE" id="PS50943">
    <property type="entry name" value="HTH_CROC1"/>
    <property type="match status" value="1"/>
</dbReference>
<dbReference type="OrthoDB" id="9792093at2"/>
<dbReference type="Proteomes" id="UP000198862">
    <property type="component" value="Unassembled WGS sequence"/>
</dbReference>
<reference evidence="5 6" key="1">
    <citation type="submission" date="2016-10" db="EMBL/GenBank/DDBJ databases">
        <authorList>
            <person name="de Groot N.N."/>
        </authorList>
    </citation>
    <scope>NUCLEOTIDE SEQUENCE [LARGE SCALE GENOMIC DNA]</scope>
    <source>
        <strain evidence="5 6">DSM 6059</strain>
    </source>
</reference>
<dbReference type="Pfam" id="PF01381">
    <property type="entry name" value="HTH_3"/>
    <property type="match status" value="1"/>
</dbReference>
<accession>A0A1I1NJB3</accession>
<dbReference type="SUPFAM" id="SSF47413">
    <property type="entry name" value="lambda repressor-like DNA-binding domains"/>
    <property type="match status" value="1"/>
</dbReference>
<evidence type="ECO:0000256" key="1">
    <source>
        <dbReference type="ARBA" id="ARBA00023015"/>
    </source>
</evidence>
<dbReference type="Gene3D" id="1.10.260.40">
    <property type="entry name" value="lambda repressor-like DNA-binding domains"/>
    <property type="match status" value="1"/>
</dbReference>
<proteinExistence type="predicted"/>
<dbReference type="Pfam" id="PF07883">
    <property type="entry name" value="Cupin_2"/>
    <property type="match status" value="1"/>
</dbReference>
<dbReference type="CDD" id="cd00093">
    <property type="entry name" value="HTH_XRE"/>
    <property type="match status" value="1"/>
</dbReference>
<evidence type="ECO:0000313" key="6">
    <source>
        <dbReference type="Proteomes" id="UP000198862"/>
    </source>
</evidence>
<sequence length="197" mass="22309">MNEANQKKRINEYLADNLKLARSKQGWSLDACSVKTGVSKAMLGQIERGESSPTISKLWQIATGFKLPLSYFLTEQKKSAFESNSNLLNTQASISVVTLFGFDKATKMETFEITLNPNHEHISKPHNKGVVEHIIVIEGAMEYFLNDVWCVLNTGEILKFDGDQIHGYRNINEQACKFHSEGRRTRTYNKPKLIVSL</sequence>
<dbReference type="CDD" id="cd02209">
    <property type="entry name" value="cupin_XRE_C"/>
    <property type="match status" value="1"/>
</dbReference>
<dbReference type="Gene3D" id="2.60.120.10">
    <property type="entry name" value="Jelly Rolls"/>
    <property type="match status" value="1"/>
</dbReference>
<evidence type="ECO:0000256" key="2">
    <source>
        <dbReference type="ARBA" id="ARBA00023125"/>
    </source>
</evidence>
<dbReference type="AlphaFoldDB" id="A0A1I1NJB3"/>
<dbReference type="RefSeq" id="WP_091985989.1">
    <property type="nucleotide sequence ID" value="NZ_FOLO01000026.1"/>
</dbReference>
<dbReference type="SMART" id="SM00530">
    <property type="entry name" value="HTH_XRE"/>
    <property type="match status" value="1"/>
</dbReference>
<dbReference type="GO" id="GO:0003677">
    <property type="term" value="F:DNA binding"/>
    <property type="evidence" value="ECO:0007669"/>
    <property type="project" value="UniProtKB-KW"/>
</dbReference>
<dbReference type="InterPro" id="IPR001387">
    <property type="entry name" value="Cro/C1-type_HTH"/>
</dbReference>
<evidence type="ECO:0000313" key="5">
    <source>
        <dbReference type="EMBL" id="SFC97516.1"/>
    </source>
</evidence>
<dbReference type="EMBL" id="FOLO01000026">
    <property type="protein sequence ID" value="SFC97516.1"/>
    <property type="molecule type" value="Genomic_DNA"/>
</dbReference>
<organism evidence="5 6">
    <name type="scientific">Pseudoalteromonas denitrificans DSM 6059</name>
    <dbReference type="NCBI Taxonomy" id="1123010"/>
    <lineage>
        <taxon>Bacteria</taxon>
        <taxon>Pseudomonadati</taxon>
        <taxon>Pseudomonadota</taxon>
        <taxon>Gammaproteobacteria</taxon>
        <taxon>Alteromonadales</taxon>
        <taxon>Pseudoalteromonadaceae</taxon>
        <taxon>Pseudoalteromonas</taxon>
    </lineage>
</organism>
<evidence type="ECO:0000259" key="4">
    <source>
        <dbReference type="PROSITE" id="PS50943"/>
    </source>
</evidence>
<keyword evidence="6" id="KW-1185">Reference proteome</keyword>
<feature type="domain" description="HTH cro/C1-type" evidence="4">
    <location>
        <begin position="18"/>
        <end position="72"/>
    </location>
</feature>
<name>A0A1I1NJB3_9GAMM</name>
<protein>
    <submittedName>
        <fullName evidence="5">Transcriptional regulator, XRE family with cupin sensor</fullName>
    </submittedName>
</protein>
<keyword evidence="1" id="KW-0805">Transcription regulation</keyword>
<dbReference type="STRING" id="1123010.SAMN02745724_03080"/>
<dbReference type="GO" id="GO:0005829">
    <property type="term" value="C:cytosol"/>
    <property type="evidence" value="ECO:0007669"/>
    <property type="project" value="TreeGrafter"/>
</dbReference>
<gene>
    <name evidence="5" type="ORF">SAMN02745724_03080</name>
</gene>
<dbReference type="InterPro" id="IPR014710">
    <property type="entry name" value="RmlC-like_jellyroll"/>
</dbReference>
<dbReference type="GO" id="GO:0003700">
    <property type="term" value="F:DNA-binding transcription factor activity"/>
    <property type="evidence" value="ECO:0007669"/>
    <property type="project" value="TreeGrafter"/>
</dbReference>
<dbReference type="PANTHER" id="PTHR46797">
    <property type="entry name" value="HTH-TYPE TRANSCRIPTIONAL REGULATOR"/>
    <property type="match status" value="1"/>
</dbReference>
<dbReference type="SUPFAM" id="SSF51182">
    <property type="entry name" value="RmlC-like cupins"/>
    <property type="match status" value="1"/>
</dbReference>
<dbReference type="InterPro" id="IPR010982">
    <property type="entry name" value="Lambda_DNA-bd_dom_sf"/>
</dbReference>
<evidence type="ECO:0000256" key="3">
    <source>
        <dbReference type="ARBA" id="ARBA00023163"/>
    </source>
</evidence>
<dbReference type="InterPro" id="IPR013096">
    <property type="entry name" value="Cupin_2"/>
</dbReference>
<dbReference type="InterPro" id="IPR011051">
    <property type="entry name" value="RmlC_Cupin_sf"/>
</dbReference>
<keyword evidence="2" id="KW-0238">DNA-binding</keyword>
<dbReference type="PANTHER" id="PTHR46797:SF23">
    <property type="entry name" value="HTH-TYPE TRANSCRIPTIONAL REGULATOR SUTR"/>
    <property type="match status" value="1"/>
</dbReference>